<dbReference type="Gene3D" id="3.40.50.150">
    <property type="entry name" value="Vaccinia Virus protein VP39"/>
    <property type="match status" value="1"/>
</dbReference>
<dbReference type="PANTHER" id="PTHR43542:SF1">
    <property type="entry name" value="METHYLTRANSFERASE"/>
    <property type="match status" value="1"/>
</dbReference>
<name>A0A840NIS7_9PSEU</name>
<dbReference type="InterPro" id="IPR004398">
    <property type="entry name" value="RNA_MeTrfase_RsmD"/>
</dbReference>
<dbReference type="GO" id="GO:0003676">
    <property type="term" value="F:nucleic acid binding"/>
    <property type="evidence" value="ECO:0007669"/>
    <property type="project" value="InterPro"/>
</dbReference>
<evidence type="ECO:0000256" key="2">
    <source>
        <dbReference type="ARBA" id="ARBA00022679"/>
    </source>
</evidence>
<gene>
    <name evidence="3" type="ORF">BJ969_004562</name>
</gene>
<dbReference type="PIRSF" id="PIRSF004553">
    <property type="entry name" value="CHP00095"/>
    <property type="match status" value="1"/>
</dbReference>
<dbReference type="Pfam" id="PF03602">
    <property type="entry name" value="Cons_hypoth95"/>
    <property type="match status" value="1"/>
</dbReference>
<reference evidence="3 4" key="1">
    <citation type="submission" date="2020-08" db="EMBL/GenBank/DDBJ databases">
        <title>Sequencing the genomes of 1000 actinobacteria strains.</title>
        <authorList>
            <person name="Klenk H.-P."/>
        </authorList>
    </citation>
    <scope>NUCLEOTIDE SEQUENCE [LARGE SCALE GENOMIC DNA]</scope>
    <source>
        <strain evidence="3 4">DSM 45582</strain>
    </source>
</reference>
<dbReference type="Proteomes" id="UP000580474">
    <property type="component" value="Unassembled WGS sequence"/>
</dbReference>
<accession>A0A840NIS7</accession>
<organism evidence="3 4">
    <name type="scientific">Saccharopolyspora gloriosae</name>
    <dbReference type="NCBI Taxonomy" id="455344"/>
    <lineage>
        <taxon>Bacteria</taxon>
        <taxon>Bacillati</taxon>
        <taxon>Actinomycetota</taxon>
        <taxon>Actinomycetes</taxon>
        <taxon>Pseudonocardiales</taxon>
        <taxon>Pseudonocardiaceae</taxon>
        <taxon>Saccharopolyspora</taxon>
    </lineage>
</organism>
<dbReference type="CDD" id="cd02440">
    <property type="entry name" value="AdoMet_MTases"/>
    <property type="match status" value="1"/>
</dbReference>
<proteinExistence type="predicted"/>
<dbReference type="PROSITE" id="PS00092">
    <property type="entry name" value="N6_MTASE"/>
    <property type="match status" value="1"/>
</dbReference>
<comment type="caution">
    <text evidence="3">The sequence shown here is derived from an EMBL/GenBank/DDBJ whole genome shotgun (WGS) entry which is preliminary data.</text>
</comment>
<keyword evidence="2 3" id="KW-0808">Transferase</keyword>
<protein>
    <submittedName>
        <fullName evidence="3">16S rRNA (Guanine966-N2)-methyltransferase</fullName>
        <ecNumber evidence="3">2.1.1.171</ecNumber>
    </submittedName>
</protein>
<dbReference type="RefSeq" id="WP_184481849.1">
    <property type="nucleotide sequence ID" value="NZ_JACHIV010000001.1"/>
</dbReference>
<sequence>MTRIVAGSAGGRRIEVPPRGTRPTSDRVREAVFSALEAAVDLDGARVLDLYGGSGALGLEALSRGAGHATFVEADRRAAQIIRRNAGTLGFRDVAVEQAKAETALATPPAEPYDLVLADPPYDLDPARLAQVLAALATGGWTAPGGLVVLEQSTRTGDPAWPAPLIPDRTRRYGDTAVHWAHLEEDPEPAD</sequence>
<dbReference type="InterPro" id="IPR002052">
    <property type="entry name" value="DNA_methylase_N6_adenine_CS"/>
</dbReference>
<evidence type="ECO:0000313" key="3">
    <source>
        <dbReference type="EMBL" id="MBB5071474.1"/>
    </source>
</evidence>
<dbReference type="NCBIfam" id="TIGR00095">
    <property type="entry name" value="16S rRNA (guanine(966)-N(2))-methyltransferase RsmD"/>
    <property type="match status" value="1"/>
</dbReference>
<dbReference type="InterPro" id="IPR029063">
    <property type="entry name" value="SAM-dependent_MTases_sf"/>
</dbReference>
<dbReference type="AlphaFoldDB" id="A0A840NIS7"/>
<dbReference type="PANTHER" id="PTHR43542">
    <property type="entry name" value="METHYLTRANSFERASE"/>
    <property type="match status" value="1"/>
</dbReference>
<evidence type="ECO:0000256" key="1">
    <source>
        <dbReference type="ARBA" id="ARBA00022603"/>
    </source>
</evidence>
<dbReference type="GO" id="GO:0052913">
    <property type="term" value="F:16S rRNA (guanine(966)-N(2))-methyltransferase activity"/>
    <property type="evidence" value="ECO:0007669"/>
    <property type="project" value="UniProtKB-EC"/>
</dbReference>
<dbReference type="EMBL" id="JACHIV010000001">
    <property type="protein sequence ID" value="MBB5071474.1"/>
    <property type="molecule type" value="Genomic_DNA"/>
</dbReference>
<evidence type="ECO:0000313" key="4">
    <source>
        <dbReference type="Proteomes" id="UP000580474"/>
    </source>
</evidence>
<dbReference type="SUPFAM" id="SSF53335">
    <property type="entry name" value="S-adenosyl-L-methionine-dependent methyltransferases"/>
    <property type="match status" value="1"/>
</dbReference>
<keyword evidence="4" id="KW-1185">Reference proteome</keyword>
<keyword evidence="1 3" id="KW-0489">Methyltransferase</keyword>
<dbReference type="EC" id="2.1.1.171" evidence="3"/>